<accession>A0A2I0SZ01</accession>
<dbReference type="Proteomes" id="UP000233556">
    <property type="component" value="Unassembled WGS sequence"/>
</dbReference>
<gene>
    <name evidence="2" type="ORF">llap_22937</name>
</gene>
<sequence length="67" mass="6466">MDEWGKEGGGGGAVQWPAAHGGEALQRVPGTAQAGETPGTAGNGGGHGEGAGRTSLLLLRGVPHALP</sequence>
<keyword evidence="3" id="KW-1185">Reference proteome</keyword>
<organism evidence="2 3">
    <name type="scientific">Limosa lapponica baueri</name>
    <dbReference type="NCBI Taxonomy" id="1758121"/>
    <lineage>
        <taxon>Eukaryota</taxon>
        <taxon>Metazoa</taxon>
        <taxon>Chordata</taxon>
        <taxon>Craniata</taxon>
        <taxon>Vertebrata</taxon>
        <taxon>Euteleostomi</taxon>
        <taxon>Archelosauria</taxon>
        <taxon>Archosauria</taxon>
        <taxon>Dinosauria</taxon>
        <taxon>Saurischia</taxon>
        <taxon>Theropoda</taxon>
        <taxon>Coelurosauria</taxon>
        <taxon>Aves</taxon>
        <taxon>Neognathae</taxon>
        <taxon>Neoaves</taxon>
        <taxon>Charadriiformes</taxon>
        <taxon>Scolopacidae</taxon>
        <taxon>Limosa</taxon>
    </lineage>
</organism>
<reference evidence="3" key="2">
    <citation type="submission" date="2017-12" db="EMBL/GenBank/DDBJ databases">
        <title>Genome sequence of the Bar-tailed Godwit (Limosa lapponica baueri).</title>
        <authorList>
            <person name="Lima N.C.B."/>
            <person name="Parody-Merino A.M."/>
            <person name="Battley P.F."/>
            <person name="Fidler A.E."/>
            <person name="Prosdocimi F."/>
        </authorList>
    </citation>
    <scope>NUCLEOTIDE SEQUENCE [LARGE SCALE GENOMIC DNA]</scope>
</reference>
<name>A0A2I0SZ01_LIMLA</name>
<proteinExistence type="predicted"/>
<evidence type="ECO:0000313" key="2">
    <source>
        <dbReference type="EMBL" id="PKU26759.1"/>
    </source>
</evidence>
<feature type="region of interest" description="Disordered" evidence="1">
    <location>
        <begin position="1"/>
        <end position="67"/>
    </location>
</feature>
<feature type="compositionally biased region" description="Gly residues" evidence="1">
    <location>
        <begin position="41"/>
        <end position="51"/>
    </location>
</feature>
<reference evidence="3" key="1">
    <citation type="submission" date="2017-11" db="EMBL/GenBank/DDBJ databases">
        <authorList>
            <person name="Lima N.C."/>
            <person name="Parody-Merino A.M."/>
            <person name="Battley P.F."/>
            <person name="Fidler A.E."/>
            <person name="Prosdocimi F."/>
        </authorList>
    </citation>
    <scope>NUCLEOTIDE SEQUENCE [LARGE SCALE GENOMIC DNA]</scope>
</reference>
<evidence type="ECO:0000313" key="3">
    <source>
        <dbReference type="Proteomes" id="UP000233556"/>
    </source>
</evidence>
<protein>
    <submittedName>
        <fullName evidence="2">Uncharacterized protein</fullName>
    </submittedName>
</protein>
<dbReference type="AlphaFoldDB" id="A0A2I0SZ01"/>
<evidence type="ECO:0000256" key="1">
    <source>
        <dbReference type="SAM" id="MobiDB-lite"/>
    </source>
</evidence>
<dbReference type="EMBL" id="KZ536988">
    <property type="protein sequence ID" value="PKU26759.1"/>
    <property type="molecule type" value="Genomic_DNA"/>
</dbReference>